<evidence type="ECO:0000313" key="17">
    <source>
        <dbReference type="Proteomes" id="UP000660262"/>
    </source>
</evidence>
<evidence type="ECO:0000256" key="1">
    <source>
        <dbReference type="ARBA" id="ARBA00004245"/>
    </source>
</evidence>
<evidence type="ECO:0000256" key="6">
    <source>
        <dbReference type="ARBA" id="ARBA00022741"/>
    </source>
</evidence>
<dbReference type="SMR" id="A0A830HR93"/>
<evidence type="ECO:0000259" key="15">
    <source>
        <dbReference type="Pfam" id="PF08393"/>
    </source>
</evidence>
<evidence type="ECO:0000256" key="5">
    <source>
        <dbReference type="ARBA" id="ARBA00022737"/>
    </source>
</evidence>
<comment type="similarity">
    <text evidence="12">Belongs to the gamma-class carbonic anhydrase family.</text>
</comment>
<evidence type="ECO:0000313" key="16">
    <source>
        <dbReference type="EMBL" id="GHP09562.1"/>
    </source>
</evidence>
<dbReference type="Gene3D" id="1.10.287.2620">
    <property type="match status" value="1"/>
</dbReference>
<evidence type="ECO:0000256" key="7">
    <source>
        <dbReference type="ARBA" id="ARBA00022840"/>
    </source>
</evidence>
<dbReference type="GO" id="GO:0031966">
    <property type="term" value="C:mitochondrial membrane"/>
    <property type="evidence" value="ECO:0007669"/>
    <property type="project" value="UniProtKB-SubCell"/>
</dbReference>
<name>A0A830HR93_9CHLO</name>
<dbReference type="GO" id="GO:0005874">
    <property type="term" value="C:microtubule"/>
    <property type="evidence" value="ECO:0007669"/>
    <property type="project" value="UniProtKB-KW"/>
</dbReference>
<keyword evidence="9" id="KW-0175">Coiled coil</keyword>
<dbReference type="AlphaFoldDB" id="A0A830HR93"/>
<accession>A0A830HR93</accession>
<comment type="similarity">
    <text evidence="2">Belongs to the dynein heavy chain family.</text>
</comment>
<gene>
    <name evidence="16" type="ORF">PPROV_000829700</name>
</gene>
<keyword evidence="6" id="KW-0547">Nucleotide-binding</keyword>
<dbReference type="Pfam" id="PF08393">
    <property type="entry name" value="DHC_N2"/>
    <property type="match status" value="1"/>
</dbReference>
<proteinExistence type="inferred from homology"/>
<keyword evidence="17" id="KW-1185">Reference proteome</keyword>
<organism evidence="16 17">
    <name type="scientific">Pycnococcus provasolii</name>
    <dbReference type="NCBI Taxonomy" id="41880"/>
    <lineage>
        <taxon>Eukaryota</taxon>
        <taxon>Viridiplantae</taxon>
        <taxon>Chlorophyta</taxon>
        <taxon>Pseudoscourfieldiophyceae</taxon>
        <taxon>Pseudoscourfieldiales</taxon>
        <taxon>Pycnococcaceae</taxon>
        <taxon>Pycnococcus</taxon>
    </lineage>
</organism>
<dbReference type="EMBL" id="BNJQ01000025">
    <property type="protein sequence ID" value="GHP09562.1"/>
    <property type="molecule type" value="Genomic_DNA"/>
</dbReference>
<evidence type="ECO:0000256" key="14">
    <source>
        <dbReference type="SAM" id="MobiDB-lite"/>
    </source>
</evidence>
<comment type="caution">
    <text evidence="16">The sequence shown here is derived from an EMBL/GenBank/DDBJ whole genome shotgun (WGS) entry which is preliminary data.</text>
</comment>
<dbReference type="InterPro" id="IPR011004">
    <property type="entry name" value="Trimer_LpxA-like_sf"/>
</dbReference>
<keyword evidence="10" id="KW-0505">Motor protein</keyword>
<dbReference type="PANTHER" id="PTHR13061">
    <property type="entry name" value="DYNACTIN SUBUNIT P25"/>
    <property type="match status" value="1"/>
</dbReference>
<dbReference type="OrthoDB" id="25818at2759"/>
<evidence type="ECO:0000256" key="13">
    <source>
        <dbReference type="ARBA" id="ARBA00034694"/>
    </source>
</evidence>
<dbReference type="InterPro" id="IPR050484">
    <property type="entry name" value="Transf_Hexapept/Carb_Anhydrase"/>
</dbReference>
<feature type="region of interest" description="Disordered" evidence="14">
    <location>
        <begin position="513"/>
        <end position="532"/>
    </location>
</feature>
<sequence length="532" mass="58473">MDYVVAGLARAVLRGRRLHHAIEREVEGVGKEVADIRVLAGHEIILDGSAKSSEVIELTTRLVSKVEEQKAQAKRIQKYQRLFKVFETSFEDLDECSEEVTLKHTLWTGQRDWIDLEEQWSASKFFDIDLASLEAEIMAYNKICLKLERGLPPNRKVPQLREAVVAMKETLPVLQALRNTDIRERHWTKLEEETGKKFDLESDTFTVGALLEMKVVDFKDRIVAVSTEATQEAALEGLLQKVQTKWANIEFVALPYKDAKDVYILGGIDEVMTASLPNQLQGCFGVVGLKVERALEKPGQALDRLGCSLQGSYAFREQLSRHRAVMNLFDKKPEIPPNVYVAPSAGLIGDVTVGPLSSIWYGSVLRGDVNKITIGRETNIQDNTVIHVSKANLGGAVLPTIIGDRVTVGHAATLHACTIESESLVGMGATVLDGAKVSTGAIVAAGAVVTPNTVVPPGELWGGNPAKFMRAVTDEEKSFITESASNYSRLAAMHKEEADKPLEQIAKDVIDASDRAERSDDYNSALGIAQRN</sequence>
<dbReference type="FunFam" id="1.10.287.2620:FF:000001">
    <property type="entry name" value="Cytoplasmic dynein heavy chain 1"/>
    <property type="match status" value="1"/>
</dbReference>
<evidence type="ECO:0000256" key="12">
    <source>
        <dbReference type="ARBA" id="ARBA00023595"/>
    </source>
</evidence>
<evidence type="ECO:0000256" key="11">
    <source>
        <dbReference type="ARBA" id="ARBA00023212"/>
    </source>
</evidence>
<dbReference type="GO" id="GO:0005524">
    <property type="term" value="F:ATP binding"/>
    <property type="evidence" value="ECO:0007669"/>
    <property type="project" value="UniProtKB-KW"/>
</dbReference>
<comment type="subcellular location">
    <subcellularLocation>
        <location evidence="1">Cytoplasm</location>
        <location evidence="1">Cytoskeleton</location>
    </subcellularLocation>
    <subcellularLocation>
        <location evidence="13">Mitochondrion membrane</location>
        <topology evidence="13">Peripheral membrane protein</topology>
        <orientation evidence="13">Matrix side</orientation>
    </subcellularLocation>
</comment>
<keyword evidence="4" id="KW-0493">Microtubule</keyword>
<protein>
    <recommendedName>
        <fullName evidence="15">Dynein heavy chain linker domain-containing protein</fullName>
    </recommendedName>
</protein>
<evidence type="ECO:0000256" key="3">
    <source>
        <dbReference type="ARBA" id="ARBA00022490"/>
    </source>
</evidence>
<dbReference type="SUPFAM" id="SSF51161">
    <property type="entry name" value="Trimeric LpxA-like enzymes"/>
    <property type="match status" value="1"/>
</dbReference>
<evidence type="ECO:0000256" key="8">
    <source>
        <dbReference type="ARBA" id="ARBA00023017"/>
    </source>
</evidence>
<evidence type="ECO:0000256" key="10">
    <source>
        <dbReference type="ARBA" id="ARBA00023175"/>
    </source>
</evidence>
<dbReference type="InterPro" id="IPR047324">
    <property type="entry name" value="LbH_gamma_CA-like"/>
</dbReference>
<evidence type="ECO:0000256" key="4">
    <source>
        <dbReference type="ARBA" id="ARBA00022701"/>
    </source>
</evidence>
<reference evidence="16" key="1">
    <citation type="submission" date="2020-10" db="EMBL/GenBank/DDBJ databases">
        <title>Unveiling of a novel bifunctional photoreceptor, Dualchrome1, isolated from a cosmopolitan green alga.</title>
        <authorList>
            <person name="Suzuki S."/>
            <person name="Kawachi M."/>
        </authorList>
    </citation>
    <scope>NUCLEOTIDE SEQUENCE</scope>
    <source>
        <strain evidence="16">NIES 2893</strain>
    </source>
</reference>
<keyword evidence="3" id="KW-0963">Cytoplasm</keyword>
<dbReference type="CDD" id="cd04645">
    <property type="entry name" value="LbH_gamma_CA_like"/>
    <property type="match status" value="1"/>
</dbReference>
<dbReference type="GO" id="GO:0030286">
    <property type="term" value="C:dynein complex"/>
    <property type="evidence" value="ECO:0007669"/>
    <property type="project" value="UniProtKB-KW"/>
</dbReference>
<dbReference type="PANTHER" id="PTHR13061:SF50">
    <property type="entry name" value="GAMMA CARBONIC ANHYDRASE 1, MITOCHONDRIAL"/>
    <property type="match status" value="1"/>
</dbReference>
<feature type="domain" description="Dynein heavy chain linker" evidence="15">
    <location>
        <begin position="93"/>
        <end position="274"/>
    </location>
</feature>
<keyword evidence="5" id="KW-0677">Repeat</keyword>
<evidence type="ECO:0000256" key="9">
    <source>
        <dbReference type="ARBA" id="ARBA00023054"/>
    </source>
</evidence>
<evidence type="ECO:0000256" key="2">
    <source>
        <dbReference type="ARBA" id="ARBA00008887"/>
    </source>
</evidence>
<keyword evidence="11" id="KW-0206">Cytoskeleton</keyword>
<keyword evidence="7" id="KW-0067">ATP-binding</keyword>
<dbReference type="Proteomes" id="UP000660262">
    <property type="component" value="Unassembled WGS sequence"/>
</dbReference>
<dbReference type="Gene3D" id="2.160.10.10">
    <property type="entry name" value="Hexapeptide repeat proteins"/>
    <property type="match status" value="1"/>
</dbReference>
<keyword evidence="8" id="KW-0243">Dynein</keyword>
<dbReference type="InterPro" id="IPR013602">
    <property type="entry name" value="Dynein_heavy_linker"/>
</dbReference>